<evidence type="ECO:0000256" key="1">
    <source>
        <dbReference type="SAM" id="SignalP"/>
    </source>
</evidence>
<proteinExistence type="predicted"/>
<dbReference type="STRING" id="156889.Mmc1_0218"/>
<keyword evidence="3" id="KW-1185">Reference proteome</keyword>
<dbReference type="HOGENOM" id="CLU_1608846_0_0_5"/>
<protein>
    <submittedName>
        <fullName evidence="2">Uncharacterized protein</fullName>
    </submittedName>
</protein>
<evidence type="ECO:0000313" key="2">
    <source>
        <dbReference type="EMBL" id="ABK42745.1"/>
    </source>
</evidence>
<evidence type="ECO:0000313" key="3">
    <source>
        <dbReference type="Proteomes" id="UP000002586"/>
    </source>
</evidence>
<accession>A0L452</accession>
<keyword evidence="1" id="KW-0732">Signal</keyword>
<sequence precursor="true">MPWFKILLLLSMVGLVMPAQAATRHKIYYEQGPYTVRQYKVDGKRVCKLEITFSKKGNAMAYLGLFNSPHFFGELFTERRTVGEAKSNLRIGFDGKRKMRINFAKESAGREEVWRWRYFEVPADLLNQAAKGRSMQLAFYNGSHMFEFELSLKGSSKAIRMLKRCDR</sequence>
<dbReference type="RefSeq" id="WP_011711918.1">
    <property type="nucleotide sequence ID" value="NC_008576.1"/>
</dbReference>
<dbReference type="EMBL" id="CP000471">
    <property type="protein sequence ID" value="ABK42745.1"/>
    <property type="molecule type" value="Genomic_DNA"/>
</dbReference>
<dbReference type="AlphaFoldDB" id="A0L452"/>
<organism evidence="2 3">
    <name type="scientific">Magnetococcus marinus (strain ATCC BAA-1437 / JCM 17883 / MC-1)</name>
    <dbReference type="NCBI Taxonomy" id="156889"/>
    <lineage>
        <taxon>Bacteria</taxon>
        <taxon>Pseudomonadati</taxon>
        <taxon>Pseudomonadota</taxon>
        <taxon>Magnetococcia</taxon>
        <taxon>Magnetococcales</taxon>
        <taxon>Magnetococcaceae</taxon>
        <taxon>Magnetococcus</taxon>
    </lineage>
</organism>
<dbReference type="OrthoDB" id="9846501at2"/>
<dbReference type="Proteomes" id="UP000002586">
    <property type="component" value="Chromosome"/>
</dbReference>
<feature type="signal peptide" evidence="1">
    <location>
        <begin position="1"/>
        <end position="21"/>
    </location>
</feature>
<reference evidence="3" key="1">
    <citation type="journal article" date="2009" name="Appl. Environ. Microbiol.">
        <title>Complete genome sequence of the chemolithoautotrophic marine magnetotactic coccus strain MC-1.</title>
        <authorList>
            <person name="Schubbe S."/>
            <person name="Williams T.J."/>
            <person name="Xie G."/>
            <person name="Kiss H.E."/>
            <person name="Brettin T.S."/>
            <person name="Martinez D."/>
            <person name="Ross C.A."/>
            <person name="Schuler D."/>
            <person name="Cox B.L."/>
            <person name="Nealson K.H."/>
            <person name="Bazylinski D.A."/>
        </authorList>
    </citation>
    <scope>NUCLEOTIDE SEQUENCE [LARGE SCALE GENOMIC DNA]</scope>
    <source>
        <strain evidence="3">ATCC BAA-1437 / JCM 17883 / MC-1</strain>
    </source>
</reference>
<reference evidence="2 3" key="2">
    <citation type="journal article" date="2012" name="Int. J. Syst. Evol. Microbiol.">
        <title>Magnetococcus marinus gen. nov., sp. nov., a marine, magnetotactic bacterium that represents a novel lineage (Magnetococcaceae fam. nov.; Magnetococcales ord. nov.) at the base of the Alphaproteobacteria.</title>
        <authorList>
            <person name="Bazylinski D.A."/>
            <person name="Williams T.J."/>
            <person name="Lefevre C.T."/>
            <person name="Berg R.J."/>
            <person name="Zhang C.L."/>
            <person name="Bowser S.S."/>
            <person name="Dean A.J."/>
            <person name="Beveridge T.J."/>
        </authorList>
    </citation>
    <scope>NUCLEOTIDE SEQUENCE [LARGE SCALE GENOMIC DNA]</scope>
    <source>
        <strain evidence="3">ATCC BAA-1437 / JCM 17883 / MC-1</strain>
    </source>
</reference>
<feature type="chain" id="PRO_5002626414" evidence="1">
    <location>
        <begin position="22"/>
        <end position="167"/>
    </location>
</feature>
<name>A0L452_MAGMM</name>
<dbReference type="KEGG" id="mgm:Mmc1_0218"/>
<gene>
    <name evidence="2" type="ordered locus">Mmc1_0218</name>
</gene>